<keyword evidence="1" id="KW-1133">Transmembrane helix</keyword>
<feature type="transmembrane region" description="Helical" evidence="1">
    <location>
        <begin position="28"/>
        <end position="50"/>
    </location>
</feature>
<comment type="caution">
    <text evidence="2">The sequence shown here is derived from an EMBL/GenBank/DDBJ whole genome shotgun (WGS) entry which is preliminary data.</text>
</comment>
<protein>
    <submittedName>
        <fullName evidence="2">Uncharacterized protein</fullName>
    </submittedName>
</protein>
<dbReference type="AlphaFoldDB" id="A0A0G0I084"/>
<organism evidence="2 3">
    <name type="scientific">Candidatus Woesebacteria bacterium GW2011_GWD1_38_10</name>
    <dbReference type="NCBI Taxonomy" id="1618592"/>
    <lineage>
        <taxon>Bacteria</taxon>
        <taxon>Candidatus Woeseibacteriota</taxon>
    </lineage>
</organism>
<sequence>MNRLPLWDYLNKTFKTFKIGNLDVDATYWQAGAIVILIFMLIFTLARLRYLYVHWNLGKSSISMLFWGVVLTVIIEGFFILSGRTIFTEILGMKSVPKPFSTVLDIGRNKFVNVLGQEDSRSAEAESKILNSDQMYTHYVNMDDEESRKLQEILCRP</sequence>
<evidence type="ECO:0000313" key="2">
    <source>
        <dbReference type="EMBL" id="KKQ48753.1"/>
    </source>
</evidence>
<gene>
    <name evidence="2" type="ORF">US67_C0024G0006</name>
</gene>
<feature type="transmembrane region" description="Helical" evidence="1">
    <location>
        <begin position="62"/>
        <end position="81"/>
    </location>
</feature>
<dbReference type="Proteomes" id="UP000034366">
    <property type="component" value="Unassembled WGS sequence"/>
</dbReference>
<evidence type="ECO:0000313" key="3">
    <source>
        <dbReference type="Proteomes" id="UP000034366"/>
    </source>
</evidence>
<keyword evidence="1" id="KW-0812">Transmembrane</keyword>
<reference evidence="2 3" key="1">
    <citation type="journal article" date="2015" name="Nature">
        <title>rRNA introns, odd ribosomes, and small enigmatic genomes across a large radiation of phyla.</title>
        <authorList>
            <person name="Brown C.T."/>
            <person name="Hug L.A."/>
            <person name="Thomas B.C."/>
            <person name="Sharon I."/>
            <person name="Castelle C.J."/>
            <person name="Singh A."/>
            <person name="Wilkins M.J."/>
            <person name="Williams K.H."/>
            <person name="Banfield J.F."/>
        </authorList>
    </citation>
    <scope>NUCLEOTIDE SEQUENCE [LARGE SCALE GENOMIC DNA]</scope>
</reference>
<evidence type="ECO:0000256" key="1">
    <source>
        <dbReference type="SAM" id="Phobius"/>
    </source>
</evidence>
<dbReference type="EMBL" id="LBTW01000024">
    <property type="protein sequence ID" value="KKQ48753.1"/>
    <property type="molecule type" value="Genomic_DNA"/>
</dbReference>
<accession>A0A0G0I084</accession>
<proteinExistence type="predicted"/>
<keyword evidence="1" id="KW-0472">Membrane</keyword>
<name>A0A0G0I084_9BACT</name>